<dbReference type="AlphaFoldDB" id="A0A364L668"/>
<name>A0A364L668_TALAM</name>
<reference evidence="1 2" key="1">
    <citation type="journal article" date="2017" name="Biotechnol. Biofuels">
        <title>Differential beta-glucosidase expression as a function of carbon source availability in Talaromyces amestolkiae: a genomic and proteomic approach.</title>
        <authorList>
            <person name="de Eugenio L.I."/>
            <person name="Mendez-Liter J.A."/>
            <person name="Nieto-Dominguez M."/>
            <person name="Alonso L."/>
            <person name="Gil-Munoz J."/>
            <person name="Barriuso J."/>
            <person name="Prieto A."/>
            <person name="Martinez M.J."/>
        </authorList>
    </citation>
    <scope>NUCLEOTIDE SEQUENCE [LARGE SCALE GENOMIC DNA]</scope>
    <source>
        <strain evidence="1 2">CIB</strain>
    </source>
</reference>
<proteinExistence type="predicted"/>
<comment type="caution">
    <text evidence="1">The sequence shown here is derived from an EMBL/GenBank/DDBJ whole genome shotgun (WGS) entry which is preliminary data.</text>
</comment>
<protein>
    <submittedName>
        <fullName evidence="1">Uncharacterized protein</fullName>
    </submittedName>
</protein>
<evidence type="ECO:0000313" key="2">
    <source>
        <dbReference type="Proteomes" id="UP000249363"/>
    </source>
</evidence>
<keyword evidence="2" id="KW-1185">Reference proteome</keyword>
<sequence>MMGNYIGFSWAALVYPPLRWLELRYFGR</sequence>
<evidence type="ECO:0000313" key="1">
    <source>
        <dbReference type="EMBL" id="RAO71308.1"/>
    </source>
</evidence>
<organism evidence="1 2">
    <name type="scientific">Talaromyces amestolkiae</name>
    <dbReference type="NCBI Taxonomy" id="1196081"/>
    <lineage>
        <taxon>Eukaryota</taxon>
        <taxon>Fungi</taxon>
        <taxon>Dikarya</taxon>
        <taxon>Ascomycota</taxon>
        <taxon>Pezizomycotina</taxon>
        <taxon>Eurotiomycetes</taxon>
        <taxon>Eurotiomycetidae</taxon>
        <taxon>Eurotiales</taxon>
        <taxon>Trichocomaceae</taxon>
        <taxon>Talaromyces</taxon>
        <taxon>Talaromyces sect. Talaromyces</taxon>
    </lineage>
</organism>
<gene>
    <name evidence="1" type="ORF">BHQ10_007320</name>
</gene>
<dbReference type="EMBL" id="MIKG01000015">
    <property type="protein sequence ID" value="RAO71308.1"/>
    <property type="molecule type" value="Genomic_DNA"/>
</dbReference>
<accession>A0A364L668</accession>
<dbReference type="Proteomes" id="UP000249363">
    <property type="component" value="Unassembled WGS sequence"/>
</dbReference>